<protein>
    <submittedName>
        <fullName evidence="2">Phage tail protein</fullName>
    </submittedName>
</protein>
<accession>A0A4Q1DBS5</accession>
<dbReference type="Gene3D" id="3.90.1340.10">
    <property type="entry name" value="Phage tail collar domain"/>
    <property type="match status" value="1"/>
</dbReference>
<name>A0A4Q1DBS5_9BACT</name>
<dbReference type="Proteomes" id="UP000290545">
    <property type="component" value="Unassembled WGS sequence"/>
</dbReference>
<evidence type="ECO:0000313" key="3">
    <source>
        <dbReference type="Proteomes" id="UP000290545"/>
    </source>
</evidence>
<gene>
    <name evidence="2" type="ORF">ESB13_03930</name>
</gene>
<evidence type="ECO:0000313" key="2">
    <source>
        <dbReference type="EMBL" id="RXK85969.1"/>
    </source>
</evidence>
<reference evidence="2 3" key="1">
    <citation type="submission" date="2019-01" db="EMBL/GenBank/DDBJ databases">
        <title>Filimonas sp. strain TTM-71.</title>
        <authorList>
            <person name="Chen W.-M."/>
        </authorList>
    </citation>
    <scope>NUCLEOTIDE SEQUENCE [LARGE SCALE GENOMIC DNA]</scope>
    <source>
        <strain evidence="2 3">TTM-71</strain>
    </source>
</reference>
<feature type="domain" description="Phage tail collar" evidence="1">
    <location>
        <begin position="6"/>
        <end position="62"/>
    </location>
</feature>
<organism evidence="2 3">
    <name type="scientific">Filimonas effusa</name>
    <dbReference type="NCBI Taxonomy" id="2508721"/>
    <lineage>
        <taxon>Bacteria</taxon>
        <taxon>Pseudomonadati</taxon>
        <taxon>Bacteroidota</taxon>
        <taxon>Chitinophagia</taxon>
        <taxon>Chitinophagales</taxon>
        <taxon>Chitinophagaceae</taxon>
        <taxon>Filimonas</taxon>
    </lineage>
</organism>
<sequence>MEGTIGEIRMFAGNFNPLYWLYCRGQQVDINQYIALYAIVGITYGGDAQTKFNLPSLCSRVPIGAGQGTGLSNYELGEKTGTETVTLTQLQIPSHTHIPTVAVNSVTPSGTVTLYGVNSAGGDNTPVGELLGSDGNTSCYAPATDPTVPMAAGAITVNSFAGPLPTVTVATYGGSTPHNNIQPYTAVNYVICVEGIFPSRN</sequence>
<proteinExistence type="predicted"/>
<dbReference type="Pfam" id="PF07484">
    <property type="entry name" value="Collar"/>
    <property type="match status" value="1"/>
</dbReference>
<dbReference type="InterPro" id="IPR011083">
    <property type="entry name" value="Phage_tail_collar_dom"/>
</dbReference>
<keyword evidence="3" id="KW-1185">Reference proteome</keyword>
<dbReference type="AlphaFoldDB" id="A0A4Q1DBS5"/>
<dbReference type="EMBL" id="SDHZ01000001">
    <property type="protein sequence ID" value="RXK85969.1"/>
    <property type="molecule type" value="Genomic_DNA"/>
</dbReference>
<comment type="caution">
    <text evidence="2">The sequence shown here is derived from an EMBL/GenBank/DDBJ whole genome shotgun (WGS) entry which is preliminary data.</text>
</comment>
<dbReference type="InterPro" id="IPR037053">
    <property type="entry name" value="Phage_tail_collar_dom_sf"/>
</dbReference>
<dbReference type="OrthoDB" id="9810174at2"/>
<dbReference type="SUPFAM" id="SSF88874">
    <property type="entry name" value="Receptor-binding domain of short tail fibre protein gp12"/>
    <property type="match status" value="1"/>
</dbReference>
<dbReference type="RefSeq" id="WP_129001720.1">
    <property type="nucleotide sequence ID" value="NZ_SDHZ01000001.1"/>
</dbReference>
<evidence type="ECO:0000259" key="1">
    <source>
        <dbReference type="Pfam" id="PF07484"/>
    </source>
</evidence>